<dbReference type="GO" id="GO:0008113">
    <property type="term" value="F:peptide-methionine (S)-S-oxide reductase activity"/>
    <property type="evidence" value="ECO:0007669"/>
    <property type="project" value="UniProtKB-EC"/>
</dbReference>
<evidence type="ECO:0000256" key="1">
    <source>
        <dbReference type="ARBA" id="ARBA00012502"/>
    </source>
</evidence>
<comment type="catalytic activity">
    <reaction evidence="3">
        <text>L-methionyl-[protein] + [thioredoxin]-disulfide + H2O = L-methionyl-(S)-S-oxide-[protein] + [thioredoxin]-dithiol</text>
        <dbReference type="Rhea" id="RHEA:14217"/>
        <dbReference type="Rhea" id="RHEA-COMP:10698"/>
        <dbReference type="Rhea" id="RHEA-COMP:10700"/>
        <dbReference type="Rhea" id="RHEA-COMP:12313"/>
        <dbReference type="Rhea" id="RHEA-COMP:12315"/>
        <dbReference type="ChEBI" id="CHEBI:15377"/>
        <dbReference type="ChEBI" id="CHEBI:16044"/>
        <dbReference type="ChEBI" id="CHEBI:29950"/>
        <dbReference type="ChEBI" id="CHEBI:44120"/>
        <dbReference type="ChEBI" id="CHEBI:50058"/>
        <dbReference type="EC" id="1.8.4.11"/>
    </reaction>
</comment>
<accession>A0A2P6MEY8</accession>
<evidence type="ECO:0000259" key="5">
    <source>
        <dbReference type="Pfam" id="PF01625"/>
    </source>
</evidence>
<dbReference type="GO" id="GO:0005737">
    <property type="term" value="C:cytoplasm"/>
    <property type="evidence" value="ECO:0007669"/>
    <property type="project" value="TreeGrafter"/>
</dbReference>
<evidence type="ECO:0000256" key="3">
    <source>
        <dbReference type="ARBA" id="ARBA00047806"/>
    </source>
</evidence>
<keyword evidence="2" id="KW-0560">Oxidoreductase</keyword>
<dbReference type="OrthoDB" id="4174719at2"/>
<sequence>MKSIEAGYAGGTFPSPEYRQMEDHTECIRVVYETKEISDVEIVEEFWRLHSGRQHGYGGTQYQSVLLYLDEEQKEAAFSVKQNLEQGGRDIETRIESAGSFHRAEEYHQKYQLKRFPHAWSAVEQYFESSPSAAASEMAMRLNALAAGELSKAEVLAFLSAPEQEIVRQIKW</sequence>
<evidence type="ECO:0000256" key="4">
    <source>
        <dbReference type="ARBA" id="ARBA00048782"/>
    </source>
</evidence>
<dbReference type="Pfam" id="PF01625">
    <property type="entry name" value="PMSR"/>
    <property type="match status" value="1"/>
</dbReference>
<dbReference type="EMBL" id="PVNS01000012">
    <property type="protein sequence ID" value="PRO64811.1"/>
    <property type="molecule type" value="Genomic_DNA"/>
</dbReference>
<evidence type="ECO:0000313" key="6">
    <source>
        <dbReference type="EMBL" id="PRO64811.1"/>
    </source>
</evidence>
<dbReference type="InterPro" id="IPR002569">
    <property type="entry name" value="Met_Sox_Rdtase_MsrA_dom"/>
</dbReference>
<dbReference type="PANTHER" id="PTHR42799">
    <property type="entry name" value="MITOCHONDRIAL PEPTIDE METHIONINE SULFOXIDE REDUCTASE"/>
    <property type="match status" value="1"/>
</dbReference>
<proteinExistence type="predicted"/>
<organism evidence="6 7">
    <name type="scientific">Alkalicoccus urumqiensis</name>
    <name type="common">Bacillus urumqiensis</name>
    <dbReference type="NCBI Taxonomy" id="1548213"/>
    <lineage>
        <taxon>Bacteria</taxon>
        <taxon>Bacillati</taxon>
        <taxon>Bacillota</taxon>
        <taxon>Bacilli</taxon>
        <taxon>Bacillales</taxon>
        <taxon>Bacillaceae</taxon>
        <taxon>Alkalicoccus</taxon>
    </lineage>
</organism>
<comment type="catalytic activity">
    <reaction evidence="4">
        <text>[thioredoxin]-disulfide + L-methionine + H2O = L-methionine (S)-S-oxide + [thioredoxin]-dithiol</text>
        <dbReference type="Rhea" id="RHEA:19993"/>
        <dbReference type="Rhea" id="RHEA-COMP:10698"/>
        <dbReference type="Rhea" id="RHEA-COMP:10700"/>
        <dbReference type="ChEBI" id="CHEBI:15377"/>
        <dbReference type="ChEBI" id="CHEBI:29950"/>
        <dbReference type="ChEBI" id="CHEBI:50058"/>
        <dbReference type="ChEBI" id="CHEBI:57844"/>
        <dbReference type="ChEBI" id="CHEBI:58772"/>
        <dbReference type="EC" id="1.8.4.11"/>
    </reaction>
</comment>
<dbReference type="InterPro" id="IPR050162">
    <property type="entry name" value="MsrA_MetSO_reductase"/>
</dbReference>
<comment type="caution">
    <text evidence="6">The sequence shown here is derived from an EMBL/GenBank/DDBJ whole genome shotgun (WGS) entry which is preliminary data.</text>
</comment>
<reference evidence="6 7" key="1">
    <citation type="submission" date="2018-03" db="EMBL/GenBank/DDBJ databases">
        <title>Bacillus urumqiensis sp. nov., a moderately haloalkaliphilic bacterium isolated from a salt lake.</title>
        <authorList>
            <person name="Zhao B."/>
            <person name="Liao Z."/>
        </authorList>
    </citation>
    <scope>NUCLEOTIDE SEQUENCE [LARGE SCALE GENOMIC DNA]</scope>
    <source>
        <strain evidence="6 7">BZ-SZ-XJ18</strain>
    </source>
</reference>
<evidence type="ECO:0000256" key="2">
    <source>
        <dbReference type="ARBA" id="ARBA00023002"/>
    </source>
</evidence>
<name>A0A2P6MEY8_ALKUR</name>
<dbReference type="PANTHER" id="PTHR42799:SF2">
    <property type="entry name" value="MITOCHONDRIAL PEPTIDE METHIONINE SULFOXIDE REDUCTASE"/>
    <property type="match status" value="1"/>
</dbReference>
<dbReference type="GO" id="GO:0034599">
    <property type="term" value="P:cellular response to oxidative stress"/>
    <property type="evidence" value="ECO:0007669"/>
    <property type="project" value="TreeGrafter"/>
</dbReference>
<evidence type="ECO:0000313" key="7">
    <source>
        <dbReference type="Proteomes" id="UP000243650"/>
    </source>
</evidence>
<dbReference type="SUPFAM" id="SSF55068">
    <property type="entry name" value="Peptide methionine sulfoxide reductase"/>
    <property type="match status" value="1"/>
</dbReference>
<dbReference type="Gene3D" id="3.30.1060.10">
    <property type="entry name" value="Peptide methionine sulphoxide reductase MsrA"/>
    <property type="match status" value="1"/>
</dbReference>
<dbReference type="AlphaFoldDB" id="A0A2P6MEY8"/>
<dbReference type="EC" id="1.8.4.11" evidence="1"/>
<feature type="domain" description="Peptide methionine sulphoxide reductase MsrA" evidence="5">
    <location>
        <begin position="3"/>
        <end position="114"/>
    </location>
</feature>
<dbReference type="InterPro" id="IPR036509">
    <property type="entry name" value="Met_Sox_Rdtase_MsrA_sf"/>
</dbReference>
<keyword evidence="7" id="KW-1185">Reference proteome</keyword>
<gene>
    <name evidence="6" type="ORF">C6I21_12945</name>
</gene>
<protein>
    <recommendedName>
        <fullName evidence="1">peptide-methionine (S)-S-oxide reductase</fullName>
        <ecNumber evidence="1">1.8.4.11</ecNumber>
    </recommendedName>
</protein>
<dbReference type="Proteomes" id="UP000243650">
    <property type="component" value="Unassembled WGS sequence"/>
</dbReference>